<keyword evidence="4" id="KW-1185">Reference proteome</keyword>
<dbReference type="AlphaFoldDB" id="A0A501PKY1"/>
<comment type="similarity">
    <text evidence="1">Belongs to the TolB family.</text>
</comment>
<dbReference type="Pfam" id="PF07676">
    <property type="entry name" value="PD40"/>
    <property type="match status" value="5"/>
</dbReference>
<dbReference type="InterPro" id="IPR016195">
    <property type="entry name" value="Pol/histidinol_Pase-like"/>
</dbReference>
<dbReference type="OrthoDB" id="9758793at2"/>
<dbReference type="Gene3D" id="3.20.20.140">
    <property type="entry name" value="Metal-dependent hydrolases"/>
    <property type="match status" value="1"/>
</dbReference>
<feature type="chain" id="PRO_5021199640" description="Tricorn protease C1 domain-containing protein" evidence="2">
    <location>
        <begin position="21"/>
        <end position="849"/>
    </location>
</feature>
<dbReference type="InterPro" id="IPR011042">
    <property type="entry name" value="6-blade_b-propeller_TolB-like"/>
</dbReference>
<reference evidence="4" key="1">
    <citation type="submission" date="2019-06" db="EMBL/GenBank/DDBJ databases">
        <title>The complete genome of Emcibacter congregatus ZYLT.</title>
        <authorList>
            <person name="Zhao Z."/>
        </authorList>
    </citation>
    <scope>NUCLEOTIDE SEQUENCE [LARGE SCALE GENOMIC DNA]</scope>
    <source>
        <strain evidence="4">MCCC 1A06723</strain>
    </source>
</reference>
<dbReference type="Gene3D" id="2.120.10.30">
    <property type="entry name" value="TolB, C-terminal domain"/>
    <property type="match status" value="2"/>
</dbReference>
<name>A0A501PKY1_9PROT</name>
<evidence type="ECO:0000313" key="4">
    <source>
        <dbReference type="Proteomes" id="UP000319148"/>
    </source>
</evidence>
<evidence type="ECO:0000256" key="2">
    <source>
        <dbReference type="SAM" id="SignalP"/>
    </source>
</evidence>
<keyword evidence="2" id="KW-0732">Signal</keyword>
<dbReference type="Proteomes" id="UP000319148">
    <property type="component" value="Unassembled WGS sequence"/>
</dbReference>
<dbReference type="SUPFAM" id="SSF82171">
    <property type="entry name" value="DPP6 N-terminal domain-like"/>
    <property type="match status" value="1"/>
</dbReference>
<dbReference type="PANTHER" id="PTHR36842">
    <property type="entry name" value="PROTEIN TOLB HOMOLOG"/>
    <property type="match status" value="1"/>
</dbReference>
<sequence length="849" mass="94902">MKFVSGVACAFLLLLSQAAAEGVTERVPVLSHISHPHTYYWRELYMPQLTSGPSGATWSPDGKSVIYSMQGSLWRQDIGSDTARQLTAGPGYDYQPDWSPDGRHVVFTRHHHDALNLYLLDLESGREIPLTAENSVNVEPRWSPDGSKLAFVSSRQGGFFGIYVAEVSGEKLSRLRPLVTGHVSKRDRYYYSQEDHAINPSWSPDGRTIYYVSNPETAWGTGGIWAVEVKNPNKRRLIVNEETSWSAHPEMAGDGKRLLFSSYARRQWHQLWLTTPQGLSPLPLTFGDYDLQNARWSPDDRQLLYTSNETGGLTLWRHTVIGGAREQIVARQKIYKKPVTELAISLTDETGAPLYGRLMVLASDGRHYGPDDARMHADDYIDVKRSDQENHYFHCFGSCTLMVPEGELSIMASSGFTHEMADQTIKVSGKRQEMKLALASLALPEKYGKFISADMHVHINYGGKYRQTLETFAREARAEDMDVIYNLLVNKEQRIPDISMFKTTSDTIEGVTIYQAQEFHTSYWGHLSFLHLGDHLVTPDFASYRHTALASPYPSNAVVADLAREQGAVTGYVHPFDEAPDPAAKGRLSHSLPLDVVNGKTDFMEVVGFSNHQETAKVWYRFLNLGYRLPAGAGTDAMTNYASLRGPVGLNRAYLQARADDPASLKQAIRLGHGYVTDGPNVGVLVKGGDRDGAVGPGHEIRFGEQGGTIRVEFSLRSPVPVERLELVQNGKVIYQADLADDPFNADMTLNLPVKESGWLLLRAVNEKSHPMIQDLYTYATTNPVWLTVENKPQYAAEDARYFLDWIAKIEEHLATRGEDFNADWEKDAIMKDISAAKKALEEKINAAP</sequence>
<dbReference type="PANTHER" id="PTHR36842:SF1">
    <property type="entry name" value="PROTEIN TOLB"/>
    <property type="match status" value="1"/>
</dbReference>
<dbReference type="NCBIfam" id="NF038032">
    <property type="entry name" value="CehA_McbA_metalo"/>
    <property type="match status" value="1"/>
</dbReference>
<dbReference type="EMBL" id="VFIY01000006">
    <property type="protein sequence ID" value="TPD60758.1"/>
    <property type="molecule type" value="Genomic_DNA"/>
</dbReference>
<comment type="caution">
    <text evidence="3">The sequence shown here is derived from an EMBL/GenBank/DDBJ whole genome shotgun (WGS) entry which is preliminary data.</text>
</comment>
<evidence type="ECO:0000313" key="3">
    <source>
        <dbReference type="EMBL" id="TPD60758.1"/>
    </source>
</evidence>
<organism evidence="3 4">
    <name type="scientific">Emcibacter nanhaiensis</name>
    <dbReference type="NCBI Taxonomy" id="1505037"/>
    <lineage>
        <taxon>Bacteria</taxon>
        <taxon>Pseudomonadati</taxon>
        <taxon>Pseudomonadota</taxon>
        <taxon>Alphaproteobacteria</taxon>
        <taxon>Emcibacterales</taxon>
        <taxon>Emcibacteraceae</taxon>
        <taxon>Emcibacter</taxon>
    </lineage>
</organism>
<feature type="signal peptide" evidence="2">
    <location>
        <begin position="1"/>
        <end position="20"/>
    </location>
</feature>
<dbReference type="RefSeq" id="WP_139940443.1">
    <property type="nucleotide sequence ID" value="NZ_JBHSYP010000008.1"/>
</dbReference>
<proteinExistence type="inferred from homology"/>
<dbReference type="SUPFAM" id="SSF89550">
    <property type="entry name" value="PHP domain-like"/>
    <property type="match status" value="1"/>
</dbReference>
<evidence type="ECO:0000256" key="1">
    <source>
        <dbReference type="ARBA" id="ARBA00009820"/>
    </source>
</evidence>
<dbReference type="InterPro" id="IPR011659">
    <property type="entry name" value="WD40"/>
</dbReference>
<evidence type="ECO:0008006" key="5">
    <source>
        <dbReference type="Google" id="ProtNLM"/>
    </source>
</evidence>
<protein>
    <recommendedName>
        <fullName evidence="5">Tricorn protease C1 domain-containing protein</fullName>
    </recommendedName>
</protein>
<gene>
    <name evidence="3" type="ORF">FIV46_08530</name>
</gene>
<accession>A0A501PKY1</accession>